<evidence type="ECO:0000256" key="1">
    <source>
        <dbReference type="SAM" id="Phobius"/>
    </source>
</evidence>
<evidence type="ECO:0000313" key="3">
    <source>
        <dbReference type="Proteomes" id="UP000536534"/>
    </source>
</evidence>
<accession>A0A7X7LW98</accession>
<name>A0A7X7LW98_9RHOO</name>
<keyword evidence="1" id="KW-0812">Transmembrane</keyword>
<dbReference type="Proteomes" id="UP000536534">
    <property type="component" value="Unassembled WGS sequence"/>
</dbReference>
<feature type="transmembrane region" description="Helical" evidence="1">
    <location>
        <begin position="64"/>
        <end position="85"/>
    </location>
</feature>
<keyword evidence="1" id="KW-0472">Membrane</keyword>
<dbReference type="EMBL" id="JAAYYV010000223">
    <property type="protein sequence ID" value="NLF54443.1"/>
    <property type="molecule type" value="Genomic_DNA"/>
</dbReference>
<reference evidence="2 3" key="1">
    <citation type="journal article" date="2020" name="Biotechnol. Biofuels">
        <title>New insights from the biogas microbiome by comprehensive genome-resolved metagenomics of nearly 1600 species originating from multiple anaerobic digesters.</title>
        <authorList>
            <person name="Campanaro S."/>
            <person name="Treu L."/>
            <person name="Rodriguez-R L.M."/>
            <person name="Kovalovszki A."/>
            <person name="Ziels R.M."/>
            <person name="Maus I."/>
            <person name="Zhu X."/>
            <person name="Kougias P.G."/>
            <person name="Basile A."/>
            <person name="Luo G."/>
            <person name="Schluter A."/>
            <person name="Konstantinidis K.T."/>
            <person name="Angelidaki I."/>
        </authorList>
    </citation>
    <scope>NUCLEOTIDE SEQUENCE [LARGE SCALE GENOMIC DNA]</scope>
    <source>
        <strain evidence="2">AS06rmzACSIP_256</strain>
    </source>
</reference>
<comment type="caution">
    <text evidence="2">The sequence shown here is derived from an EMBL/GenBank/DDBJ whole genome shotgun (WGS) entry which is preliminary data.</text>
</comment>
<proteinExistence type="predicted"/>
<dbReference type="AlphaFoldDB" id="A0A7X7LW98"/>
<organism evidence="2 3">
    <name type="scientific">Thauera phenolivorans</name>
    <dbReference type="NCBI Taxonomy" id="1792543"/>
    <lineage>
        <taxon>Bacteria</taxon>
        <taxon>Pseudomonadati</taxon>
        <taxon>Pseudomonadota</taxon>
        <taxon>Betaproteobacteria</taxon>
        <taxon>Rhodocyclales</taxon>
        <taxon>Zoogloeaceae</taxon>
        <taxon>Thauera</taxon>
    </lineage>
</organism>
<sequence length="128" mass="14029">MKLRGEDVASAVRDWIKDEIRKAPSARHELGKFFLGVSTGTLGLYATLLKFAAAEPTLDGMTSACFAALLLSALVGLYMAVPHTINITEDTELYSTYNRIVRTTIGLMGLWVTTWLAGFVLGTLRLFD</sequence>
<keyword evidence="1" id="KW-1133">Transmembrane helix</keyword>
<gene>
    <name evidence="2" type="ORF">GX576_08635</name>
</gene>
<feature type="transmembrane region" description="Helical" evidence="1">
    <location>
        <begin position="105"/>
        <end position="127"/>
    </location>
</feature>
<evidence type="ECO:0000313" key="2">
    <source>
        <dbReference type="EMBL" id="NLF54443.1"/>
    </source>
</evidence>
<feature type="transmembrane region" description="Helical" evidence="1">
    <location>
        <begin position="33"/>
        <end position="52"/>
    </location>
</feature>
<protein>
    <submittedName>
        <fullName evidence="2">Uncharacterized protein</fullName>
    </submittedName>
</protein>